<protein>
    <recommendedName>
        <fullName evidence="3">Lipoyl-binding domain-containing protein</fullName>
    </recommendedName>
</protein>
<dbReference type="AlphaFoldDB" id="A0A917GQP5"/>
<organism evidence="4 5">
    <name type="scientific">Paenibacillus radicis</name>
    <name type="common">ex Gao et al. 2016</name>
    <dbReference type="NCBI Taxonomy" id="1737354"/>
    <lineage>
        <taxon>Bacteria</taxon>
        <taxon>Bacillati</taxon>
        <taxon>Bacillota</taxon>
        <taxon>Bacilli</taxon>
        <taxon>Bacillales</taxon>
        <taxon>Paenibacillaceae</taxon>
        <taxon>Paenibacillus</taxon>
    </lineage>
</organism>
<accession>A0A917GQP5</accession>
<dbReference type="Proteomes" id="UP000600247">
    <property type="component" value="Unassembled WGS sequence"/>
</dbReference>
<evidence type="ECO:0000256" key="2">
    <source>
        <dbReference type="ARBA" id="ARBA00023054"/>
    </source>
</evidence>
<dbReference type="InterPro" id="IPR000089">
    <property type="entry name" value="Biotin_lipoyl"/>
</dbReference>
<reference evidence="4 5" key="1">
    <citation type="journal article" date="2014" name="Int. J. Syst. Evol. Microbiol.">
        <title>Complete genome sequence of Corynebacterium casei LMG S-19264T (=DSM 44701T), isolated from a smear-ripened cheese.</title>
        <authorList>
            <consortium name="US DOE Joint Genome Institute (JGI-PGF)"/>
            <person name="Walter F."/>
            <person name="Albersmeier A."/>
            <person name="Kalinowski J."/>
            <person name="Ruckert C."/>
        </authorList>
    </citation>
    <scope>NUCLEOTIDE SEQUENCE [LARGE SCALE GENOMIC DNA]</scope>
    <source>
        <strain evidence="4 5">CGMCC 1.15286</strain>
    </source>
</reference>
<dbReference type="RefSeq" id="WP_188887179.1">
    <property type="nucleotide sequence ID" value="NZ_BMHY01000001.1"/>
</dbReference>
<proteinExistence type="predicted"/>
<evidence type="ECO:0000259" key="3">
    <source>
        <dbReference type="Pfam" id="PF00364"/>
    </source>
</evidence>
<dbReference type="SUPFAM" id="SSF51230">
    <property type="entry name" value="Single hybrid motif"/>
    <property type="match status" value="1"/>
</dbReference>
<dbReference type="GO" id="GO:0030313">
    <property type="term" value="C:cell envelope"/>
    <property type="evidence" value="ECO:0007669"/>
    <property type="project" value="UniProtKB-SubCell"/>
</dbReference>
<evidence type="ECO:0000256" key="1">
    <source>
        <dbReference type="ARBA" id="ARBA00004196"/>
    </source>
</evidence>
<evidence type="ECO:0000313" key="4">
    <source>
        <dbReference type="EMBL" id="GGG53731.1"/>
    </source>
</evidence>
<dbReference type="PANTHER" id="PTHR32347">
    <property type="entry name" value="EFFLUX SYSTEM COMPONENT YKNX-RELATED"/>
    <property type="match status" value="1"/>
</dbReference>
<feature type="domain" description="Lipoyl-binding" evidence="3">
    <location>
        <begin position="55"/>
        <end position="114"/>
    </location>
</feature>
<evidence type="ECO:0000313" key="5">
    <source>
        <dbReference type="Proteomes" id="UP000600247"/>
    </source>
</evidence>
<keyword evidence="2" id="KW-0175">Coiled coil</keyword>
<dbReference type="PANTHER" id="PTHR32347:SF23">
    <property type="entry name" value="BLL5650 PROTEIN"/>
    <property type="match status" value="1"/>
</dbReference>
<keyword evidence="5" id="KW-1185">Reference proteome</keyword>
<comment type="caution">
    <text evidence="4">The sequence shown here is derived from an EMBL/GenBank/DDBJ whole genome shotgun (WGS) entry which is preliminary data.</text>
</comment>
<dbReference type="InterPro" id="IPR050465">
    <property type="entry name" value="UPF0194_transport"/>
</dbReference>
<sequence length="210" mass="22300">MKVKTSIYLILAVILIAGGSLLAIKGRDAVTQAENRKQGILESEQTAVRFGGNSGKIIEVAAALGDTVKKGDSLFKIQTAEGSDVEVVAPEDGLITKIAAGAGEELAQGMPLAVVQKAAYYTDIYVQESQIQKLQLNQSVKVHFPNVKKQEDAEGVISSIAAAPQFASLRMSREKGQADLSMYLVRVAIASDAQLMPGMTAEVDLDEVAH</sequence>
<comment type="subcellular location">
    <subcellularLocation>
        <location evidence="1">Cell envelope</location>
    </subcellularLocation>
</comment>
<name>A0A917GQP5_9BACL</name>
<dbReference type="InterPro" id="IPR011053">
    <property type="entry name" value="Single_hybrid_motif"/>
</dbReference>
<dbReference type="Gene3D" id="2.40.30.170">
    <property type="match status" value="1"/>
</dbReference>
<dbReference type="Pfam" id="PF00364">
    <property type="entry name" value="Biotin_lipoyl"/>
    <property type="match status" value="1"/>
</dbReference>
<dbReference type="EMBL" id="BMHY01000001">
    <property type="protein sequence ID" value="GGG53731.1"/>
    <property type="molecule type" value="Genomic_DNA"/>
</dbReference>
<dbReference type="Gene3D" id="2.40.50.100">
    <property type="match status" value="1"/>
</dbReference>
<gene>
    <name evidence="4" type="ORF">GCM10010918_03130</name>
</gene>